<dbReference type="HAMAP" id="MF_00484">
    <property type="entry name" value="Glycogen_synth"/>
    <property type="match status" value="1"/>
</dbReference>
<comment type="function">
    <text evidence="2 7">Synthesizes alpha-1,4-glucan chains using ADP-glucose.</text>
</comment>
<proteinExistence type="inferred from homology"/>
<dbReference type="Gene3D" id="3.40.50.2000">
    <property type="entry name" value="Glycogen Phosphorylase B"/>
    <property type="match status" value="2"/>
</dbReference>
<evidence type="ECO:0000256" key="5">
    <source>
        <dbReference type="ARBA" id="ARBA00022679"/>
    </source>
</evidence>
<name>A0A1H3F350_9FIRM</name>
<dbReference type="SUPFAM" id="SSF53756">
    <property type="entry name" value="UDP-Glycosyltransferase/glycogen phosphorylase"/>
    <property type="match status" value="1"/>
</dbReference>
<evidence type="ECO:0000256" key="2">
    <source>
        <dbReference type="ARBA" id="ARBA00002764"/>
    </source>
</evidence>
<accession>A0A1H3F350</accession>
<comment type="catalytic activity">
    <reaction evidence="1 7">
        <text>[(1-&gt;4)-alpha-D-glucosyl](n) + ADP-alpha-D-glucose = [(1-&gt;4)-alpha-D-glucosyl](n+1) + ADP + H(+)</text>
        <dbReference type="Rhea" id="RHEA:18189"/>
        <dbReference type="Rhea" id="RHEA-COMP:9584"/>
        <dbReference type="Rhea" id="RHEA-COMP:9587"/>
        <dbReference type="ChEBI" id="CHEBI:15378"/>
        <dbReference type="ChEBI" id="CHEBI:15444"/>
        <dbReference type="ChEBI" id="CHEBI:57498"/>
        <dbReference type="ChEBI" id="CHEBI:456216"/>
        <dbReference type="EC" id="2.4.1.21"/>
    </reaction>
</comment>
<evidence type="ECO:0000313" key="10">
    <source>
        <dbReference type="EMBL" id="SDX84788.1"/>
    </source>
</evidence>
<keyword evidence="11" id="KW-1185">Reference proteome</keyword>
<dbReference type="GO" id="GO:0009011">
    <property type="term" value="F:alpha-1,4-glucan glucosyltransferase (ADP-glucose donor) activity"/>
    <property type="evidence" value="ECO:0007669"/>
    <property type="project" value="UniProtKB-UniRule"/>
</dbReference>
<organism evidence="10 11">
    <name type="scientific">Lachnobacterium bovis DSM 14045</name>
    <dbReference type="NCBI Taxonomy" id="1122142"/>
    <lineage>
        <taxon>Bacteria</taxon>
        <taxon>Bacillati</taxon>
        <taxon>Bacillota</taxon>
        <taxon>Clostridia</taxon>
        <taxon>Lachnospirales</taxon>
        <taxon>Lachnospiraceae</taxon>
        <taxon>Lachnobacterium</taxon>
    </lineage>
</organism>
<dbReference type="InterPro" id="IPR013534">
    <property type="entry name" value="Starch_synth_cat_dom"/>
</dbReference>
<dbReference type="EC" id="2.4.1.21" evidence="7"/>
<evidence type="ECO:0000313" key="11">
    <source>
        <dbReference type="Proteomes" id="UP000183918"/>
    </source>
</evidence>
<comment type="pathway">
    <text evidence="7">Glycan biosynthesis; glycogen biosynthesis.</text>
</comment>
<dbReference type="UniPathway" id="UPA00164"/>
<dbReference type="InterPro" id="IPR011835">
    <property type="entry name" value="GS/SS"/>
</dbReference>
<dbReference type="Pfam" id="PF00534">
    <property type="entry name" value="Glycos_transf_1"/>
    <property type="match status" value="1"/>
</dbReference>
<evidence type="ECO:0000256" key="6">
    <source>
        <dbReference type="ARBA" id="ARBA00023056"/>
    </source>
</evidence>
<evidence type="ECO:0000256" key="1">
    <source>
        <dbReference type="ARBA" id="ARBA00001478"/>
    </source>
</evidence>
<dbReference type="Pfam" id="PF08323">
    <property type="entry name" value="Glyco_transf_5"/>
    <property type="match status" value="1"/>
</dbReference>
<dbReference type="CDD" id="cd03791">
    <property type="entry name" value="GT5_Glycogen_synthase_DULL1-like"/>
    <property type="match status" value="1"/>
</dbReference>
<keyword evidence="6 7" id="KW-0320">Glycogen biosynthesis</keyword>
<comment type="similarity">
    <text evidence="3 7">Belongs to the glycosyltransferase 1 family. Bacterial/plant glycogen synthase subfamily.</text>
</comment>
<feature type="domain" description="Glycosyl transferase family 1" evidence="8">
    <location>
        <begin position="291"/>
        <end position="440"/>
    </location>
</feature>
<dbReference type="InterPro" id="IPR001296">
    <property type="entry name" value="Glyco_trans_1"/>
</dbReference>
<protein>
    <recommendedName>
        <fullName evidence="7">Glycogen synthase</fullName>
        <ecNumber evidence="7">2.4.1.21</ecNumber>
    </recommendedName>
    <alternativeName>
        <fullName evidence="7">Starch [bacterial glycogen] synthase</fullName>
    </alternativeName>
</protein>
<dbReference type="EMBL" id="FNPG01000004">
    <property type="protein sequence ID" value="SDX84788.1"/>
    <property type="molecule type" value="Genomic_DNA"/>
</dbReference>
<evidence type="ECO:0000256" key="4">
    <source>
        <dbReference type="ARBA" id="ARBA00022676"/>
    </source>
</evidence>
<dbReference type="GO" id="GO:0005978">
    <property type="term" value="P:glycogen biosynthetic process"/>
    <property type="evidence" value="ECO:0007669"/>
    <property type="project" value="UniProtKB-UniRule"/>
</dbReference>
<keyword evidence="4 7" id="KW-0328">Glycosyltransferase</keyword>
<dbReference type="NCBIfam" id="TIGR02095">
    <property type="entry name" value="glgA"/>
    <property type="match status" value="1"/>
</dbReference>
<dbReference type="OrthoDB" id="9808590at2"/>
<evidence type="ECO:0000256" key="3">
    <source>
        <dbReference type="ARBA" id="ARBA00010281"/>
    </source>
</evidence>
<evidence type="ECO:0000259" key="9">
    <source>
        <dbReference type="Pfam" id="PF08323"/>
    </source>
</evidence>
<dbReference type="Proteomes" id="UP000183918">
    <property type="component" value="Unassembled WGS sequence"/>
</dbReference>
<gene>
    <name evidence="7" type="primary">glgA</name>
    <name evidence="10" type="ORF">SAMN02910414_00095</name>
</gene>
<keyword evidence="5 7" id="KW-0808">Transferase</keyword>
<sequence>MVNIVYATSEAVPFIKTGGLADVVGAMPKYLSKKKYKAFVFLPKYQCIDEKLSKNLKFVCSFYMDLAWRKQYVGILEGNYEGIKYYFIDNEYYFAGDKPYNMIHEDVEKFSFFSKAVLEALFYLNLKPNVIHCNDWQTGLIPVYLKELYKDNYFYNGIKTIFTIHNLNFQGRWAVNAIQDATGLPEYVFTDKGIEAYGEANYLKGGLVYSDYVTTVSPTYARDICTPEGGVGLDGVLRNKGNHLFGIINGIDYKIYNPRQDKKISANYDARELKGKKKNKRDLQKMLNLPQKSDAFVVAMVSRMTDQKGFDLVNYVLDDLVNNYNIQFVFLGTGEKYYENSLKYFHEKYPDKVSAQIGYGEEVAHKYYAGADAFLMPSMFEPCGLSQLIAMRYGTVPIVRETGGLIDTVEPYNEFENNGTGFSFANYNGEELASTIKYAYDVFCNHKRMWNNIIRRDMTFDFSWKASVQKYEELYDSLL</sequence>
<evidence type="ECO:0000256" key="7">
    <source>
        <dbReference type="HAMAP-Rule" id="MF_00484"/>
    </source>
</evidence>
<reference evidence="10 11" key="1">
    <citation type="submission" date="2016-10" db="EMBL/GenBank/DDBJ databases">
        <authorList>
            <person name="de Groot N.N."/>
        </authorList>
    </citation>
    <scope>NUCLEOTIDE SEQUENCE [LARGE SCALE GENOMIC DNA]</scope>
    <source>
        <strain evidence="10 11">DSM 14045</strain>
    </source>
</reference>
<dbReference type="PANTHER" id="PTHR45825:SF11">
    <property type="entry name" value="ALPHA AMYLASE DOMAIN-CONTAINING PROTEIN"/>
    <property type="match status" value="1"/>
</dbReference>
<dbReference type="NCBIfam" id="NF001898">
    <property type="entry name" value="PRK00654.1-1"/>
    <property type="match status" value="1"/>
</dbReference>
<dbReference type="PANTHER" id="PTHR45825">
    <property type="entry name" value="GRANULE-BOUND STARCH SYNTHASE 1, CHLOROPLASTIC/AMYLOPLASTIC"/>
    <property type="match status" value="1"/>
</dbReference>
<dbReference type="STRING" id="1122142.SAMN02910414_00095"/>
<feature type="domain" description="Starch synthase catalytic" evidence="9">
    <location>
        <begin position="3"/>
        <end position="239"/>
    </location>
</feature>
<evidence type="ECO:0000259" key="8">
    <source>
        <dbReference type="Pfam" id="PF00534"/>
    </source>
</evidence>
<feature type="binding site" evidence="7">
    <location>
        <position position="16"/>
    </location>
    <ligand>
        <name>ADP-alpha-D-glucose</name>
        <dbReference type="ChEBI" id="CHEBI:57498"/>
    </ligand>
</feature>
<dbReference type="AlphaFoldDB" id="A0A1H3F350"/>
<dbReference type="GO" id="GO:0004373">
    <property type="term" value="F:alpha-1,4-glucan glucosyltransferase (UDP-glucose donor) activity"/>
    <property type="evidence" value="ECO:0007669"/>
    <property type="project" value="InterPro"/>
</dbReference>
<dbReference type="RefSeq" id="WP_074714949.1">
    <property type="nucleotide sequence ID" value="NZ_FNPG01000004.1"/>
</dbReference>